<dbReference type="HAMAP" id="MF_00044">
    <property type="entry name" value="Asp_tRNA_synth_type1"/>
    <property type="match status" value="1"/>
</dbReference>
<dbReference type="InterPro" id="IPR012340">
    <property type="entry name" value="NA-bd_OB-fold"/>
</dbReference>
<dbReference type="Gene3D" id="3.30.1360.30">
    <property type="entry name" value="GAD-like domain"/>
    <property type="match status" value="1"/>
</dbReference>
<dbReference type="InterPro" id="IPR002312">
    <property type="entry name" value="Asp/Asn-tRNA-synth_IIb"/>
</dbReference>
<evidence type="ECO:0000256" key="1">
    <source>
        <dbReference type="ARBA" id="ARBA00006303"/>
    </source>
</evidence>
<dbReference type="Pfam" id="PF01336">
    <property type="entry name" value="tRNA_anti-codon"/>
    <property type="match status" value="1"/>
</dbReference>
<dbReference type="NCBIfam" id="NF001750">
    <property type="entry name" value="PRK00476.1"/>
    <property type="match status" value="1"/>
</dbReference>
<dbReference type="InterPro" id="IPR004364">
    <property type="entry name" value="Aa-tRNA-synt_II"/>
</dbReference>
<dbReference type="GO" id="GO:0005737">
    <property type="term" value="C:cytoplasm"/>
    <property type="evidence" value="ECO:0007669"/>
    <property type="project" value="UniProtKB-SubCell"/>
</dbReference>
<keyword evidence="5 7" id="KW-0648">Protein biosynthesis</keyword>
<comment type="similarity">
    <text evidence="1 7">Belongs to the class-II aminoacyl-tRNA synthetase family. Type 1 subfamily.</text>
</comment>
<feature type="binding site" evidence="7">
    <location>
        <position position="479"/>
    </location>
    <ligand>
        <name>ATP</name>
        <dbReference type="ChEBI" id="CHEBI:30616"/>
    </ligand>
</feature>
<dbReference type="PATRIC" id="fig|1313292.3.peg.472"/>
<feature type="site" description="Important for tRNA non-discrimination" evidence="7">
    <location>
        <position position="31"/>
    </location>
</feature>
<dbReference type="InterPro" id="IPR004115">
    <property type="entry name" value="GAD-like_sf"/>
</dbReference>
<feature type="binding site" evidence="7">
    <location>
        <position position="218"/>
    </location>
    <ligand>
        <name>L-aspartate</name>
        <dbReference type="ChEBI" id="CHEBI:29991"/>
    </ligand>
</feature>
<comment type="subunit">
    <text evidence="7">Homodimer.</text>
</comment>
<comment type="catalytic activity">
    <reaction evidence="7">
        <text>tRNA(Asx) + L-aspartate + ATP = L-aspartyl-tRNA(Asx) + AMP + diphosphate</text>
        <dbReference type="Rhea" id="RHEA:18349"/>
        <dbReference type="Rhea" id="RHEA-COMP:9710"/>
        <dbReference type="Rhea" id="RHEA-COMP:9711"/>
        <dbReference type="ChEBI" id="CHEBI:29991"/>
        <dbReference type="ChEBI" id="CHEBI:30616"/>
        <dbReference type="ChEBI" id="CHEBI:33019"/>
        <dbReference type="ChEBI" id="CHEBI:78442"/>
        <dbReference type="ChEBI" id="CHEBI:78516"/>
        <dbReference type="ChEBI" id="CHEBI:456215"/>
        <dbReference type="EC" id="6.1.1.23"/>
    </reaction>
</comment>
<keyword evidence="3 7" id="KW-0547">Nucleotide-binding</keyword>
<feature type="binding site" evidence="7">
    <location>
        <position position="172"/>
    </location>
    <ligand>
        <name>L-aspartate</name>
        <dbReference type="ChEBI" id="CHEBI:29991"/>
    </ligand>
</feature>
<dbReference type="CDD" id="cd00777">
    <property type="entry name" value="AspRS_core"/>
    <property type="match status" value="1"/>
</dbReference>
<feature type="region of interest" description="Aspartate" evidence="7">
    <location>
        <begin position="196"/>
        <end position="199"/>
    </location>
</feature>
<keyword evidence="10" id="KW-1185">Reference proteome</keyword>
<comment type="subcellular location">
    <subcellularLocation>
        <location evidence="7">Cytoplasm</location>
    </subcellularLocation>
</comment>
<dbReference type="GO" id="GO:0005524">
    <property type="term" value="F:ATP binding"/>
    <property type="evidence" value="ECO:0007669"/>
    <property type="project" value="UniProtKB-UniRule"/>
</dbReference>
<dbReference type="EC" id="6.1.1.23" evidence="7"/>
<feature type="binding site" evidence="7">
    <location>
        <begin position="531"/>
        <end position="534"/>
    </location>
    <ligand>
        <name>ATP</name>
        <dbReference type="ChEBI" id="CHEBI:30616"/>
    </ligand>
</feature>
<comment type="function">
    <text evidence="7">Aspartyl-tRNA synthetase with relaxed tRNA specificity since it is able to aspartylate not only its cognate tRNA(Asp) but also tRNA(Asn). Reaction proceeds in two steps: L-aspartate is first activated by ATP to form Asp-AMP and then transferred to the acceptor end of tRNA(Asp/Asn).</text>
</comment>
<dbReference type="PROSITE" id="PS50862">
    <property type="entry name" value="AA_TRNA_LIGASE_II"/>
    <property type="match status" value="1"/>
</dbReference>
<dbReference type="PRINTS" id="PR01042">
    <property type="entry name" value="TRNASYNTHASP"/>
</dbReference>
<dbReference type="SUPFAM" id="SSF55681">
    <property type="entry name" value="Class II aaRS and biotin synthetases"/>
    <property type="match status" value="1"/>
</dbReference>
<dbReference type="GO" id="GO:0050560">
    <property type="term" value="F:aspartate-tRNA(Asn) ligase activity"/>
    <property type="evidence" value="ECO:0007669"/>
    <property type="project" value="UniProtKB-EC"/>
</dbReference>
<protein>
    <recommendedName>
        <fullName evidence="7">Aspartate--tRNA(Asp/Asn) ligase</fullName>
        <ecNumber evidence="7">6.1.1.23</ecNumber>
    </recommendedName>
    <alternativeName>
        <fullName evidence="7">Aspartyl-tRNA synthetase</fullName>
        <shortName evidence="7">AspRS</shortName>
    </alternativeName>
    <alternativeName>
        <fullName evidence="7">Non-discriminating aspartyl-tRNA synthetase</fullName>
        <shortName evidence="7">ND-AspRS</shortName>
    </alternativeName>
</protein>
<dbReference type="Gene3D" id="2.40.50.140">
    <property type="entry name" value="Nucleic acid-binding proteins"/>
    <property type="match status" value="1"/>
</dbReference>
<evidence type="ECO:0000313" key="9">
    <source>
        <dbReference type="EMBL" id="AHH10622.1"/>
    </source>
</evidence>
<evidence type="ECO:0000256" key="3">
    <source>
        <dbReference type="ARBA" id="ARBA00022741"/>
    </source>
</evidence>
<keyword evidence="7" id="KW-0963">Cytoplasm</keyword>
<feature type="binding site" evidence="7">
    <location>
        <position position="227"/>
    </location>
    <ligand>
        <name>ATP</name>
        <dbReference type="ChEBI" id="CHEBI:30616"/>
    </ligand>
</feature>
<dbReference type="GO" id="GO:0003676">
    <property type="term" value="F:nucleic acid binding"/>
    <property type="evidence" value="ECO:0007669"/>
    <property type="project" value="InterPro"/>
</dbReference>
<feature type="domain" description="Aminoacyl-transfer RNA synthetases class-II family profile" evidence="8">
    <location>
        <begin position="141"/>
        <end position="552"/>
    </location>
</feature>
<dbReference type="Pfam" id="PF00152">
    <property type="entry name" value="tRNA-synt_2"/>
    <property type="match status" value="1"/>
</dbReference>
<accession>W5SUU5</accession>
<keyword evidence="4 7" id="KW-0067">ATP-binding</keyword>
<dbReference type="InterPro" id="IPR029351">
    <property type="entry name" value="GAD_dom"/>
</dbReference>
<dbReference type="OrthoDB" id="9802326at2"/>
<dbReference type="RefSeq" id="WP_025408076.1">
    <property type="nucleotide sequence ID" value="NZ_CP005745.1"/>
</dbReference>
<dbReference type="NCBIfam" id="TIGR00459">
    <property type="entry name" value="aspS_bact"/>
    <property type="match status" value="1"/>
</dbReference>
<evidence type="ECO:0000256" key="5">
    <source>
        <dbReference type="ARBA" id="ARBA00022917"/>
    </source>
</evidence>
<organism evidence="9 10">
    <name type="scientific">Borrelia coriaceae ATCC 43381</name>
    <dbReference type="NCBI Taxonomy" id="1408429"/>
    <lineage>
        <taxon>Bacteria</taxon>
        <taxon>Pseudomonadati</taxon>
        <taxon>Spirochaetota</taxon>
        <taxon>Spirochaetia</taxon>
        <taxon>Spirochaetales</taxon>
        <taxon>Borreliaceae</taxon>
        <taxon>Borrelia</taxon>
    </lineage>
</organism>
<feature type="binding site" evidence="7">
    <location>
        <position position="445"/>
    </location>
    <ligand>
        <name>L-aspartate</name>
        <dbReference type="ChEBI" id="CHEBI:29991"/>
    </ligand>
</feature>
<dbReference type="Gene3D" id="3.30.930.10">
    <property type="entry name" value="Bira Bifunctional Protein, Domain 2"/>
    <property type="match status" value="1"/>
</dbReference>
<evidence type="ECO:0000256" key="2">
    <source>
        <dbReference type="ARBA" id="ARBA00022598"/>
    </source>
</evidence>
<dbReference type="InterPro" id="IPR047089">
    <property type="entry name" value="Asp-tRNA-ligase_1_N"/>
</dbReference>
<dbReference type="InterPro" id="IPR047090">
    <property type="entry name" value="AspRS_core"/>
</dbReference>
<dbReference type="SUPFAM" id="SSF50249">
    <property type="entry name" value="Nucleic acid-binding proteins"/>
    <property type="match status" value="1"/>
</dbReference>
<dbReference type="Proteomes" id="UP000019330">
    <property type="component" value="Chromosome"/>
</dbReference>
<dbReference type="InterPro" id="IPR006195">
    <property type="entry name" value="aa-tRNA-synth_II"/>
</dbReference>
<keyword evidence="6 7" id="KW-0030">Aminoacyl-tRNA synthetase</keyword>
<dbReference type="CDD" id="cd04317">
    <property type="entry name" value="EcAspRS_like_N"/>
    <property type="match status" value="1"/>
</dbReference>
<evidence type="ECO:0000256" key="4">
    <source>
        <dbReference type="ARBA" id="ARBA00022840"/>
    </source>
</evidence>
<dbReference type="GO" id="GO:0006422">
    <property type="term" value="P:aspartyl-tRNA aminoacylation"/>
    <property type="evidence" value="ECO:0007669"/>
    <property type="project" value="UniProtKB-UniRule"/>
</dbReference>
<feature type="binding site" evidence="7">
    <location>
        <begin position="218"/>
        <end position="220"/>
    </location>
    <ligand>
        <name>ATP</name>
        <dbReference type="ChEBI" id="CHEBI:30616"/>
    </ligand>
</feature>
<dbReference type="InterPro" id="IPR004365">
    <property type="entry name" value="NA-bd_OB_tRNA"/>
</dbReference>
<dbReference type="STRING" id="1313292.BCO_0070500"/>
<evidence type="ECO:0000259" key="8">
    <source>
        <dbReference type="PROSITE" id="PS50862"/>
    </source>
</evidence>
<evidence type="ECO:0000256" key="6">
    <source>
        <dbReference type="ARBA" id="ARBA00023146"/>
    </source>
</evidence>
<proteinExistence type="inferred from homology"/>
<comment type="caution">
    <text evidence="7">Lacks conserved residue(s) required for the propagation of feature annotation.</text>
</comment>
<reference evidence="9" key="1">
    <citation type="submission" date="2013-04" db="EMBL/GenBank/DDBJ databases">
        <title>Comparative Genomics of Relapsing Fever Spirochetes.</title>
        <authorList>
            <person name="Schwan T.G."/>
            <person name="Raffel S.J."/>
            <person name="Porcella S.F."/>
            <person name="Martens C.A."/>
            <person name="Bruno D.P."/>
            <person name="Ricklefs S.M."/>
            <person name="Barbian K.B."/>
        </authorList>
    </citation>
    <scope>NUCLEOTIDE SEQUENCE [LARGE SCALE GENOMIC DNA]</scope>
    <source>
        <strain evidence="9">Co53</strain>
    </source>
</reference>
<name>W5SUU5_9SPIR</name>
<dbReference type="AlphaFoldDB" id="W5SUU5"/>
<evidence type="ECO:0000256" key="7">
    <source>
        <dbReference type="HAMAP-Rule" id="MF_00044"/>
    </source>
</evidence>
<dbReference type="GO" id="GO:0004815">
    <property type="term" value="F:aspartate-tRNA ligase activity"/>
    <property type="evidence" value="ECO:0007669"/>
    <property type="project" value="UniProtKB-UniRule"/>
</dbReference>
<sequence>MFKTIRCNQINDKLVNQRIEINAWVKKIRHHGKMTFINLRDRYDETQVLISDDKLLKITSQIKMEYCIKVQGTLERRPSKLENKEMRTGAFEIVAENIDIISKCNELPFMIEDNNNANENAKLEYRYLDLRREEQKQKIILRSKVIHIIRNYLIKKDFLELETPTFVKSTPEGARDFLVPSRIHKGHFYALPQSPQIYKQLTMIAGLDKYFQIARCYRDEDSRGDRQPEFTQLDLEMSFIKKENIFKLIENLIYTIFKNALNISLPKKFKRMTYHYAMNTYGSDKPDTRYELLIQDMSKHLKQSSFNAFKDTLQNKGTIKALIIKNQAHNFSRSKINNIEEHAKIYKKCNLYFSKLENNEFSGGIAKFLNEIKQTLINTYSLTNNDIIFFIADSWENACKIMGQVRIKIATELNLINKNIFEFLWIYDFPLFEYDEDTKNYKAAHHMFSLPKQIYIDTLESNPNKVLGEVYDLVLNGMELGSGSIRVHTKELQQRIFNIVGFKDTIVEERFGFFLKALEYGAPIHGGIAIGIDRLLMLMTHSNSIKDVILFPKNSFAASPLDKSPSKISNEQLRELNLKIEDEDYKN</sequence>
<dbReference type="eggNOG" id="COG0173">
    <property type="taxonomic scope" value="Bacteria"/>
</dbReference>
<dbReference type="EMBL" id="CP005745">
    <property type="protein sequence ID" value="AHH10622.1"/>
    <property type="molecule type" value="Genomic_DNA"/>
</dbReference>
<dbReference type="InterPro" id="IPR004524">
    <property type="entry name" value="Asp-tRNA-ligase_1"/>
</dbReference>
<feature type="binding site" evidence="7">
    <location>
        <position position="486"/>
    </location>
    <ligand>
        <name>L-aspartate</name>
        <dbReference type="ChEBI" id="CHEBI:29991"/>
    </ligand>
</feature>
<evidence type="ECO:0000313" key="10">
    <source>
        <dbReference type="Proteomes" id="UP000019330"/>
    </source>
</evidence>
<dbReference type="Pfam" id="PF02938">
    <property type="entry name" value="GAD"/>
    <property type="match status" value="1"/>
</dbReference>
<dbReference type="SUPFAM" id="SSF55261">
    <property type="entry name" value="GAD domain-like"/>
    <property type="match status" value="1"/>
</dbReference>
<gene>
    <name evidence="7" type="primary">aspS</name>
    <name evidence="9" type="ORF">BCO_0070500</name>
</gene>
<keyword evidence="2 7" id="KW-0436">Ligase</keyword>
<dbReference type="PANTHER" id="PTHR22594:SF5">
    <property type="entry name" value="ASPARTATE--TRNA LIGASE, MITOCHONDRIAL"/>
    <property type="match status" value="1"/>
</dbReference>
<dbReference type="HOGENOM" id="CLU_014330_3_2_12"/>
<dbReference type="PANTHER" id="PTHR22594">
    <property type="entry name" value="ASPARTYL/LYSYL-TRNA SYNTHETASE"/>
    <property type="match status" value="1"/>
</dbReference>
<dbReference type="InterPro" id="IPR045864">
    <property type="entry name" value="aa-tRNA-synth_II/BPL/LPL"/>
</dbReference>